<evidence type="ECO:0000313" key="2">
    <source>
        <dbReference type="EMBL" id="MFB9200534.1"/>
    </source>
</evidence>
<accession>A0ABV5I9T7</accession>
<gene>
    <name evidence="2" type="ORF">ACFFV7_04965</name>
</gene>
<dbReference type="EMBL" id="JBHMEI010000002">
    <property type="protein sequence ID" value="MFB9200534.1"/>
    <property type="molecule type" value="Genomic_DNA"/>
</dbReference>
<feature type="transmembrane region" description="Helical" evidence="1">
    <location>
        <begin position="38"/>
        <end position="58"/>
    </location>
</feature>
<comment type="caution">
    <text evidence="2">The sequence shown here is derived from an EMBL/GenBank/DDBJ whole genome shotgun (WGS) entry which is preliminary data.</text>
</comment>
<evidence type="ECO:0000313" key="3">
    <source>
        <dbReference type="Proteomes" id="UP001589647"/>
    </source>
</evidence>
<evidence type="ECO:0000256" key="1">
    <source>
        <dbReference type="SAM" id="Phobius"/>
    </source>
</evidence>
<feature type="transmembrane region" description="Helical" evidence="1">
    <location>
        <begin position="102"/>
        <end position="121"/>
    </location>
</feature>
<keyword evidence="1" id="KW-0812">Transmembrane</keyword>
<dbReference type="Proteomes" id="UP001589647">
    <property type="component" value="Unassembled WGS sequence"/>
</dbReference>
<organism evidence="2 3">
    <name type="scientific">Nonomuraea spiralis</name>
    <dbReference type="NCBI Taxonomy" id="46182"/>
    <lineage>
        <taxon>Bacteria</taxon>
        <taxon>Bacillati</taxon>
        <taxon>Actinomycetota</taxon>
        <taxon>Actinomycetes</taxon>
        <taxon>Streptosporangiales</taxon>
        <taxon>Streptosporangiaceae</taxon>
        <taxon>Nonomuraea</taxon>
    </lineage>
</organism>
<keyword evidence="1" id="KW-1133">Transmembrane helix</keyword>
<protein>
    <submittedName>
        <fullName evidence="2">Uncharacterized protein</fullName>
    </submittedName>
</protein>
<keyword evidence="1" id="KW-0472">Membrane</keyword>
<feature type="transmembrane region" description="Helical" evidence="1">
    <location>
        <begin position="70"/>
        <end position="90"/>
    </location>
</feature>
<name>A0ABV5I9T7_9ACTN</name>
<feature type="transmembrane region" description="Helical" evidence="1">
    <location>
        <begin position="7"/>
        <end position="26"/>
    </location>
</feature>
<dbReference type="RefSeq" id="WP_189650489.1">
    <property type="nucleotide sequence ID" value="NZ_BMRC01000014.1"/>
</dbReference>
<reference evidence="2 3" key="1">
    <citation type="submission" date="2024-09" db="EMBL/GenBank/DDBJ databases">
        <authorList>
            <person name="Sun Q."/>
            <person name="Mori K."/>
        </authorList>
    </citation>
    <scope>NUCLEOTIDE SEQUENCE [LARGE SCALE GENOMIC DNA]</scope>
    <source>
        <strain evidence="2 3">CCM 3426</strain>
    </source>
</reference>
<sequence length="126" mass="12902">MDALRKALGVLSLVYALIFFGAALLHAGTPAGPLTQPAIVPAVIVETLCAVGLLAGGYGALTRRPWAWDGLIRAHAGALGGVLIGILALALRPSAATALTTWFHDTMAILLAGGLAAAFYASRSRR</sequence>
<keyword evidence="3" id="KW-1185">Reference proteome</keyword>
<proteinExistence type="predicted"/>